<sequence length="90" mass="9677">MSSNSLVRFTRSCPTCGRRIQIRGSLLGRVVACRHCNAEFVAMVSDDTSGCVDDAQRLMDRVESVLSRSQAPMVDNPVMESPASSTTPAG</sequence>
<reference evidence="2 3" key="1">
    <citation type="submission" date="2019-02" db="EMBL/GenBank/DDBJ databases">
        <title>Planctomycetal bacteria perform biofilm scaping via a novel small molecule.</title>
        <authorList>
            <person name="Jeske O."/>
            <person name="Boedeker C."/>
            <person name="Wiegand S."/>
            <person name="Breitling P."/>
            <person name="Kallscheuer N."/>
            <person name="Jogler M."/>
            <person name="Rohde M."/>
            <person name="Petersen J."/>
            <person name="Medema M.H."/>
            <person name="Surup F."/>
            <person name="Jogler C."/>
        </authorList>
    </citation>
    <scope>NUCLEOTIDE SEQUENCE [LARGE SCALE GENOMIC DNA]</scope>
    <source>
        <strain evidence="2 3">Mal15</strain>
    </source>
</reference>
<dbReference type="Gene3D" id="2.20.28.160">
    <property type="match status" value="1"/>
</dbReference>
<proteinExistence type="predicted"/>
<dbReference type="Proteomes" id="UP000321353">
    <property type="component" value="Chromosome"/>
</dbReference>
<evidence type="ECO:0000313" key="3">
    <source>
        <dbReference type="Proteomes" id="UP000321353"/>
    </source>
</evidence>
<organism evidence="2 3">
    <name type="scientific">Stieleria maiorica</name>
    <dbReference type="NCBI Taxonomy" id="2795974"/>
    <lineage>
        <taxon>Bacteria</taxon>
        <taxon>Pseudomonadati</taxon>
        <taxon>Planctomycetota</taxon>
        <taxon>Planctomycetia</taxon>
        <taxon>Pirellulales</taxon>
        <taxon>Pirellulaceae</taxon>
        <taxon>Stieleria</taxon>
    </lineage>
</organism>
<keyword evidence="3" id="KW-1185">Reference proteome</keyword>
<dbReference type="KEGG" id="smam:Mal15_29160"/>
<gene>
    <name evidence="2" type="ORF">Mal15_29160</name>
</gene>
<evidence type="ECO:0008006" key="4">
    <source>
        <dbReference type="Google" id="ProtNLM"/>
    </source>
</evidence>
<accession>A0A5B9MEB3</accession>
<dbReference type="AlphaFoldDB" id="A0A5B9MEB3"/>
<evidence type="ECO:0000256" key="1">
    <source>
        <dbReference type="SAM" id="MobiDB-lite"/>
    </source>
</evidence>
<protein>
    <recommendedName>
        <fullName evidence="4">Response regulator</fullName>
    </recommendedName>
</protein>
<evidence type="ECO:0000313" key="2">
    <source>
        <dbReference type="EMBL" id="QEF98859.1"/>
    </source>
</evidence>
<feature type="region of interest" description="Disordered" evidence="1">
    <location>
        <begin position="66"/>
        <end position="90"/>
    </location>
</feature>
<name>A0A5B9MEB3_9BACT</name>
<dbReference type="EMBL" id="CP036264">
    <property type="protein sequence ID" value="QEF98859.1"/>
    <property type="molecule type" value="Genomic_DNA"/>
</dbReference>